<dbReference type="Gene3D" id="3.30.870.10">
    <property type="entry name" value="Endonuclease Chain A"/>
    <property type="match status" value="2"/>
</dbReference>
<reference evidence="11 12" key="1">
    <citation type="submission" date="2016-07" db="EMBL/GenBank/DDBJ databases">
        <title>Pervasive Adenine N6-methylation of Active Genes in Fungi.</title>
        <authorList>
            <consortium name="DOE Joint Genome Institute"/>
            <person name="Mondo S.J."/>
            <person name="Dannebaum R.O."/>
            <person name="Kuo R.C."/>
            <person name="Labutti K."/>
            <person name="Haridas S."/>
            <person name="Kuo A."/>
            <person name="Salamov A."/>
            <person name="Ahrendt S.R."/>
            <person name="Lipzen A."/>
            <person name="Sullivan W."/>
            <person name="Andreopoulos W.B."/>
            <person name="Clum A."/>
            <person name="Lindquist E."/>
            <person name="Daum C."/>
            <person name="Ramamoorthy G.K."/>
            <person name="Gryganskyi A."/>
            <person name="Culley D."/>
            <person name="Magnuson J.K."/>
            <person name="James T.Y."/>
            <person name="O'Malley M.A."/>
            <person name="Stajich J.E."/>
            <person name="Spatafora J.W."/>
            <person name="Visel A."/>
            <person name="Grigoriev I.V."/>
        </authorList>
    </citation>
    <scope>NUCLEOTIDE SEQUENCE [LARGE SCALE GENOMIC DNA]</scope>
    <source>
        <strain evidence="11 12">12-1054</strain>
    </source>
</reference>
<dbReference type="FunFam" id="3.30.870.10:FF:000011">
    <property type="entry name" value="Phospholipase"/>
    <property type="match status" value="1"/>
</dbReference>
<dbReference type="OrthoDB" id="14911at2759"/>
<dbReference type="Proteomes" id="UP000193685">
    <property type="component" value="Unassembled WGS sequence"/>
</dbReference>
<dbReference type="GeneID" id="63784887"/>
<dbReference type="GO" id="GO:0009395">
    <property type="term" value="P:phospholipid catabolic process"/>
    <property type="evidence" value="ECO:0007669"/>
    <property type="project" value="TreeGrafter"/>
</dbReference>
<dbReference type="PIRSF" id="PIRSF009376">
    <property type="entry name" value="Phospholipase_D_euk"/>
    <property type="match status" value="1"/>
</dbReference>
<evidence type="ECO:0000313" key="12">
    <source>
        <dbReference type="Proteomes" id="UP000193685"/>
    </source>
</evidence>
<dbReference type="CDD" id="cd01254">
    <property type="entry name" value="PH_PLD"/>
    <property type="match status" value="1"/>
</dbReference>
<dbReference type="GO" id="GO:0004630">
    <property type="term" value="F:phospholipase D activity"/>
    <property type="evidence" value="ECO:0007669"/>
    <property type="project" value="UniProtKB-UniRule"/>
</dbReference>
<evidence type="ECO:0000256" key="5">
    <source>
        <dbReference type="ARBA" id="ARBA00022963"/>
    </source>
</evidence>
<dbReference type="PANTHER" id="PTHR18896">
    <property type="entry name" value="PHOSPHOLIPASE D"/>
    <property type="match status" value="1"/>
</dbReference>
<sequence>MAVSKAVSKKKKEQPKGMNQDVINYLIAGALPAVLVGAALMKDERGKAPRVPVIFALLNFELTPNTEGNTNARLHLKFNIELEYGTGDSRKRWVIERDLEDFWRLNLSLGIRRKLRLSKSRKPPDFPSEALPFFRTARNLEGDERTKRMAQDVGSGVAAGIGALAGAVGGASQLVDRDRQYPRIVANRIGAWLRKCLVCYTFREECNRLCKFLELSTLGIRLSRDERKSGKEGFLAIRSIRGATRGMTCNPMEYKRRHKPRWYLVRESYILSVEHPSATEIYDVFFLDHHFDITRRDFLSDVSIDDGKHHHPQHHQFKMKNSERRVHLVAKNERQLDQFVKSIETMAESTPWAKEHRFGSFAPVRTNVAAQWLVDGRDYFWNVSRAIYNAKDTIYIHDWWLSPELYMRRPSAIAEKWRLDRLLQRKAQEGVKIFIIIYQNVGTTVPIDSTYTKYSMMGLHPNILLQRSPGHLKQVTFFWAHHEKILVVDNEIGFVGGLDLCFGRWDTPEHILVDDKDNLRSGDGAETGEKSVPDAGDDVTDKDFQVWPGKDYSNPRVLDFHTLDKPYAELYDRSKIPRMPWHDISMCLLGQAARDIGRHFVQRWNYLLRTKPPRRPMAMLLPPSDYDPADLEKYGLTGTCEVQILRSSGNWSLGLDATEHSIQNAYCSLIKESEHFIYIENQFFITSTEVDGTKIENGIGDALVERIIRAHANQEHWKAVLVVPMLPGFPGSIDNNEGTALRYIMKCQFNSISRGEKSIFGRLRKAGIDPVMYINVFGLRGWGRVGKETPMLVSEMVYIHAKCMIVDDRATIIGSANINERSQRGMRDSEVASVVRDTDMMDSTMGGKPYKVGRFSHTLRMRLMREHLGVNVDEIEQQECHMDGLAKAVPFNRDFKVWNPAEQPGHITNPLPSGIPITIGRTTNLGEEMEHAKRDPDIGFTLKMYKDQVAAEKGKPYTTSANRYADADKKLAELAKELNITLDAPLKPLVHLGSGGTGPFSALDQDEVKVAEGKSQGGFETFAEQPFTNPLTGKEIASVDPYGFSDPLIDSFYHQTWCSLAVSNTDIYREVFRCQPDDQVKTWKDYHKWEKYIAASDEASSSGTLHEKETDSSDPRSTTTSTVPGSPANGKHGRQTRTIGGQTVELPSVEMMEQMLCGIRGHLVIWPTEWMLEADKQNDWLYTIDKVQPIDIYS</sequence>
<evidence type="ECO:0000259" key="10">
    <source>
        <dbReference type="PROSITE" id="PS50035"/>
    </source>
</evidence>
<evidence type="ECO:0000256" key="6">
    <source>
        <dbReference type="ARBA" id="ARBA00023098"/>
    </source>
</evidence>
<accession>A0A1Y2FJW9</accession>
<dbReference type="GO" id="GO:0006654">
    <property type="term" value="P:phosphatidic acid biosynthetic process"/>
    <property type="evidence" value="ECO:0007669"/>
    <property type="project" value="InterPro"/>
</dbReference>
<dbReference type="EC" id="3.1.4.4" evidence="7"/>
<feature type="domain" description="PLD phosphodiesterase" evidence="10">
    <location>
        <begin position="477"/>
        <end position="504"/>
    </location>
</feature>
<evidence type="ECO:0000256" key="4">
    <source>
        <dbReference type="ARBA" id="ARBA00022801"/>
    </source>
</evidence>
<dbReference type="EMBL" id="MCFI01000007">
    <property type="protein sequence ID" value="ORY83887.1"/>
    <property type="molecule type" value="Genomic_DNA"/>
</dbReference>
<feature type="region of interest" description="Disordered" evidence="8">
    <location>
        <begin position="516"/>
        <end position="539"/>
    </location>
</feature>
<gene>
    <name evidence="11" type="ORF">BCR37DRAFT_366860</name>
</gene>
<comment type="catalytic activity">
    <reaction evidence="1 7">
        <text>a 1,2-diacyl-sn-glycero-3-phosphocholine + H2O = a 1,2-diacyl-sn-glycero-3-phosphate + choline + H(+)</text>
        <dbReference type="Rhea" id="RHEA:14445"/>
        <dbReference type="ChEBI" id="CHEBI:15354"/>
        <dbReference type="ChEBI" id="CHEBI:15377"/>
        <dbReference type="ChEBI" id="CHEBI:15378"/>
        <dbReference type="ChEBI" id="CHEBI:57643"/>
        <dbReference type="ChEBI" id="CHEBI:58608"/>
        <dbReference type="EC" id="3.1.4.4"/>
    </reaction>
</comment>
<keyword evidence="5 7" id="KW-0442">Lipid degradation</keyword>
<keyword evidence="3" id="KW-0677">Repeat</keyword>
<dbReference type="STRING" id="56484.A0A1Y2FJW9"/>
<evidence type="ECO:0000256" key="3">
    <source>
        <dbReference type="ARBA" id="ARBA00022737"/>
    </source>
</evidence>
<keyword evidence="12" id="KW-1185">Reference proteome</keyword>
<feature type="compositionally biased region" description="Basic and acidic residues" evidence="8">
    <location>
        <begin position="1105"/>
        <end position="1114"/>
    </location>
</feature>
<dbReference type="RefSeq" id="XP_040726182.1">
    <property type="nucleotide sequence ID" value="XM_040868288.1"/>
</dbReference>
<feature type="domain" description="PLD phosphodiesterase" evidence="10">
    <location>
        <begin position="795"/>
        <end position="822"/>
    </location>
</feature>
<protein>
    <recommendedName>
        <fullName evidence="7">Phospholipase</fullName>
        <ecNumber evidence="7">3.1.4.4</ecNumber>
    </recommendedName>
</protein>
<keyword evidence="9" id="KW-0812">Transmembrane</keyword>
<dbReference type="GO" id="GO:0035556">
    <property type="term" value="P:intracellular signal transduction"/>
    <property type="evidence" value="ECO:0007669"/>
    <property type="project" value="InterPro"/>
</dbReference>
<comment type="caution">
    <text evidence="11">The sequence shown here is derived from an EMBL/GenBank/DDBJ whole genome shotgun (WGS) entry which is preliminary data.</text>
</comment>
<proteinExistence type="inferred from homology"/>
<dbReference type="SMART" id="SM00155">
    <property type="entry name" value="PLDc"/>
    <property type="match status" value="2"/>
</dbReference>
<evidence type="ECO:0000256" key="7">
    <source>
        <dbReference type="PIRNR" id="PIRNR009376"/>
    </source>
</evidence>
<evidence type="ECO:0000256" key="9">
    <source>
        <dbReference type="SAM" id="Phobius"/>
    </source>
</evidence>
<evidence type="ECO:0000256" key="1">
    <source>
        <dbReference type="ARBA" id="ARBA00000798"/>
    </source>
</evidence>
<comment type="similarity">
    <text evidence="2 7">Belongs to the phospholipase D family.</text>
</comment>
<name>A0A1Y2FJW9_PROLT</name>
<dbReference type="AlphaFoldDB" id="A0A1Y2FJW9"/>
<dbReference type="InterPro" id="IPR016555">
    <property type="entry name" value="PLipase_D_euk"/>
</dbReference>
<dbReference type="PROSITE" id="PS50035">
    <property type="entry name" value="PLD"/>
    <property type="match status" value="2"/>
</dbReference>
<dbReference type="PANTHER" id="PTHR18896:SF76">
    <property type="entry name" value="PHOSPHOLIPASE"/>
    <property type="match status" value="1"/>
</dbReference>
<evidence type="ECO:0000256" key="8">
    <source>
        <dbReference type="SAM" id="MobiDB-lite"/>
    </source>
</evidence>
<dbReference type="CDD" id="cd09141">
    <property type="entry name" value="PLDc_vPLD1_2_yPLD_like_2"/>
    <property type="match status" value="1"/>
</dbReference>
<feature type="region of interest" description="Disordered" evidence="8">
    <location>
        <begin position="1100"/>
        <end position="1144"/>
    </location>
</feature>
<feature type="transmembrane region" description="Helical" evidence="9">
    <location>
        <begin position="21"/>
        <end position="41"/>
    </location>
</feature>
<dbReference type="OMA" id="QMLQWIA"/>
<dbReference type="InterPro" id="IPR015679">
    <property type="entry name" value="PLipase_D_fam"/>
</dbReference>
<keyword evidence="6" id="KW-0443">Lipid metabolism</keyword>
<keyword evidence="9" id="KW-0472">Membrane</keyword>
<dbReference type="InterPro" id="IPR001736">
    <property type="entry name" value="PLipase_D/transphosphatidylase"/>
</dbReference>
<dbReference type="CDD" id="cd09138">
    <property type="entry name" value="PLDc_vPLD1_2_yPLD_like_1"/>
    <property type="match status" value="1"/>
</dbReference>
<keyword evidence="4 7" id="KW-0378">Hydrolase</keyword>
<evidence type="ECO:0000313" key="11">
    <source>
        <dbReference type="EMBL" id="ORY83887.1"/>
    </source>
</evidence>
<keyword evidence="9" id="KW-1133">Transmembrane helix</keyword>
<dbReference type="SUPFAM" id="SSF56024">
    <property type="entry name" value="Phospholipase D/nuclease"/>
    <property type="match status" value="2"/>
</dbReference>
<dbReference type="Pfam" id="PF00614">
    <property type="entry name" value="PLDc"/>
    <property type="match status" value="2"/>
</dbReference>
<evidence type="ECO:0000256" key="2">
    <source>
        <dbReference type="ARBA" id="ARBA00008664"/>
    </source>
</evidence>
<organism evidence="11 12">
    <name type="scientific">Protomyces lactucae-debilis</name>
    <dbReference type="NCBI Taxonomy" id="2754530"/>
    <lineage>
        <taxon>Eukaryota</taxon>
        <taxon>Fungi</taxon>
        <taxon>Dikarya</taxon>
        <taxon>Ascomycota</taxon>
        <taxon>Taphrinomycotina</taxon>
        <taxon>Taphrinomycetes</taxon>
        <taxon>Taphrinales</taxon>
        <taxon>Protomycetaceae</taxon>
        <taxon>Protomyces</taxon>
    </lineage>
</organism>